<name>A0AAW9DLX0_ACIAO</name>
<dbReference type="EMBL" id="JAWXYB010000002">
    <property type="protein sequence ID" value="MDX5929377.1"/>
    <property type="molecule type" value="Genomic_DNA"/>
</dbReference>
<accession>A0AAW9DLX0</accession>
<sequence length="157" mass="17903">MGTEPQQIVQSAEEEFLKSKGFEMVYAVFDRDEHRTYATAIAMAAARDRKLTNDEKVPVSFEAIVSVPCFELWLLLHFVNIMAPMHRHEALAQLQRHLEGYQKGNNGIYAVTLPNLAIATQRATTLKEEYSRLPGEDPYTDVHELVKVLRKLKNSKS</sequence>
<dbReference type="InterPro" id="IPR025591">
    <property type="entry name" value="RloB"/>
</dbReference>
<organism evidence="1 2">
    <name type="scientific">Acidiphilium acidophilum</name>
    <name type="common">Thiobacillus acidophilus</name>
    <dbReference type="NCBI Taxonomy" id="76588"/>
    <lineage>
        <taxon>Bacteria</taxon>
        <taxon>Pseudomonadati</taxon>
        <taxon>Pseudomonadota</taxon>
        <taxon>Alphaproteobacteria</taxon>
        <taxon>Acetobacterales</taxon>
        <taxon>Acidocellaceae</taxon>
        <taxon>Acidiphilium</taxon>
    </lineage>
</organism>
<dbReference type="Proteomes" id="UP001279553">
    <property type="component" value="Unassembled WGS sequence"/>
</dbReference>
<dbReference type="Pfam" id="PF13707">
    <property type="entry name" value="RloB"/>
    <property type="match status" value="1"/>
</dbReference>
<evidence type="ECO:0000313" key="1">
    <source>
        <dbReference type="EMBL" id="MDX5929377.1"/>
    </source>
</evidence>
<reference evidence="1 2" key="1">
    <citation type="submission" date="2023-11" db="EMBL/GenBank/DDBJ databases">
        <title>MicrobeMod: A computational toolkit for identifying prokaryotic methylation and restriction-modification with nanopore sequencing.</title>
        <authorList>
            <person name="Crits-Christoph A."/>
            <person name="Kang S.C."/>
            <person name="Lee H."/>
            <person name="Ostrov N."/>
        </authorList>
    </citation>
    <scope>NUCLEOTIDE SEQUENCE [LARGE SCALE GENOMIC DNA]</scope>
    <source>
        <strain evidence="1 2">DSMZ 700</strain>
    </source>
</reference>
<comment type="caution">
    <text evidence="1">The sequence shown here is derived from an EMBL/GenBank/DDBJ whole genome shotgun (WGS) entry which is preliminary data.</text>
</comment>
<gene>
    <name evidence="1" type="ORF">SIL87_01175</name>
</gene>
<evidence type="ECO:0000313" key="2">
    <source>
        <dbReference type="Proteomes" id="UP001279553"/>
    </source>
</evidence>
<dbReference type="AlphaFoldDB" id="A0AAW9DLX0"/>
<keyword evidence="2" id="KW-1185">Reference proteome</keyword>
<proteinExistence type="predicted"/>
<dbReference type="RefSeq" id="WP_319612460.1">
    <property type="nucleotide sequence ID" value="NZ_JAWXYB010000002.1"/>
</dbReference>
<protein>
    <submittedName>
        <fullName evidence="1">RloB family protein</fullName>
    </submittedName>
</protein>